<organism evidence="1 2">
    <name type="scientific">Duffyella gerundensis</name>
    <dbReference type="NCBI Taxonomy" id="1619313"/>
    <lineage>
        <taxon>Bacteria</taxon>
        <taxon>Pseudomonadati</taxon>
        <taxon>Pseudomonadota</taxon>
        <taxon>Gammaproteobacteria</taxon>
        <taxon>Enterobacterales</taxon>
        <taxon>Erwiniaceae</taxon>
        <taxon>Duffyella</taxon>
    </lineage>
</organism>
<name>A0A0U5LB28_9GAMM</name>
<evidence type="ECO:0000313" key="1">
    <source>
        <dbReference type="EMBL" id="CUU25923.1"/>
    </source>
</evidence>
<protein>
    <submittedName>
        <fullName evidence="1">Uncharacterized protein</fullName>
    </submittedName>
</protein>
<proteinExistence type="predicted"/>
<dbReference type="EMBL" id="LN907828">
    <property type="protein sequence ID" value="CUU25923.1"/>
    <property type="molecule type" value="Genomic_DNA"/>
</dbReference>
<geneLocation type="plasmid" evidence="2">
    <name>pEM01</name>
</geneLocation>
<dbReference type="Proteomes" id="UP000059419">
    <property type="component" value="Plasmid pEM01"/>
</dbReference>
<evidence type="ECO:0000313" key="2">
    <source>
        <dbReference type="Proteomes" id="UP000059419"/>
    </source>
</evidence>
<reference evidence="2" key="1">
    <citation type="submission" date="2015-11" db="EMBL/GenBank/DDBJ databases">
        <authorList>
            <person name="Blom J."/>
        </authorList>
    </citation>
    <scope>NUCLEOTIDE SEQUENCE [LARGE SCALE GENOMIC DNA]</scope>
    <source>
        <plasmid evidence="2">pEM01</plasmid>
    </source>
</reference>
<gene>
    <name evidence="1" type="ORF">EM595_p0223</name>
</gene>
<dbReference type="AlphaFoldDB" id="A0A0U5LB28"/>
<dbReference type="PATRIC" id="fig|1619313.3.peg.3827"/>
<dbReference type="KEGG" id="ege:EM595_p0223"/>
<dbReference type="OrthoDB" id="6520313at2"/>
<sequence length="106" mass="12513">MRIKEKDGALIDVYAVYWINGKLYFYGLIKDYGLSAFDVDEVKVVDSSMSGEFIFFEDGVFFKPLIAEGLLDDLIEEDLESYRRFIEILKEKEKEKEKEKIDPDFY</sequence>
<dbReference type="RefSeq" id="WP_067436131.1">
    <property type="nucleotide sequence ID" value="NZ_LN907828.1"/>
</dbReference>
<keyword evidence="2" id="KW-1185">Reference proteome</keyword>
<accession>A0A0U5LB28</accession>